<feature type="transmembrane region" description="Helical" evidence="1">
    <location>
        <begin position="42"/>
        <end position="61"/>
    </location>
</feature>
<keyword evidence="1" id="KW-1133">Transmembrane helix</keyword>
<name>A0A2H3JMD6_WOLCO</name>
<accession>A0A2H3JMD6</accession>
<evidence type="ECO:0000313" key="3">
    <source>
        <dbReference type="Proteomes" id="UP000218811"/>
    </source>
</evidence>
<organism evidence="2 3">
    <name type="scientific">Wolfiporia cocos (strain MD-104)</name>
    <name type="common">Brown rot fungus</name>
    <dbReference type="NCBI Taxonomy" id="742152"/>
    <lineage>
        <taxon>Eukaryota</taxon>
        <taxon>Fungi</taxon>
        <taxon>Dikarya</taxon>
        <taxon>Basidiomycota</taxon>
        <taxon>Agaricomycotina</taxon>
        <taxon>Agaricomycetes</taxon>
        <taxon>Polyporales</taxon>
        <taxon>Phaeolaceae</taxon>
        <taxon>Wolfiporia</taxon>
    </lineage>
</organism>
<keyword evidence="1" id="KW-0812">Transmembrane</keyword>
<gene>
    <name evidence="2" type="ORF">WOLCODRAFT_135859</name>
</gene>
<proteinExistence type="predicted"/>
<reference evidence="2 3" key="1">
    <citation type="journal article" date="2012" name="Science">
        <title>The Paleozoic origin of enzymatic lignin decomposition reconstructed from 31 fungal genomes.</title>
        <authorList>
            <person name="Floudas D."/>
            <person name="Binder M."/>
            <person name="Riley R."/>
            <person name="Barry K."/>
            <person name="Blanchette R.A."/>
            <person name="Henrissat B."/>
            <person name="Martinez A.T."/>
            <person name="Otillar R."/>
            <person name="Spatafora J.W."/>
            <person name="Yadav J.S."/>
            <person name="Aerts A."/>
            <person name="Benoit I."/>
            <person name="Boyd A."/>
            <person name="Carlson A."/>
            <person name="Copeland A."/>
            <person name="Coutinho P.M."/>
            <person name="de Vries R.P."/>
            <person name="Ferreira P."/>
            <person name="Findley K."/>
            <person name="Foster B."/>
            <person name="Gaskell J."/>
            <person name="Glotzer D."/>
            <person name="Gorecki P."/>
            <person name="Heitman J."/>
            <person name="Hesse C."/>
            <person name="Hori C."/>
            <person name="Igarashi K."/>
            <person name="Jurgens J.A."/>
            <person name="Kallen N."/>
            <person name="Kersten P."/>
            <person name="Kohler A."/>
            <person name="Kuees U."/>
            <person name="Kumar T.K.A."/>
            <person name="Kuo A."/>
            <person name="LaButti K."/>
            <person name="Larrondo L.F."/>
            <person name="Lindquist E."/>
            <person name="Ling A."/>
            <person name="Lombard V."/>
            <person name="Lucas S."/>
            <person name="Lundell T."/>
            <person name="Martin R."/>
            <person name="McLaughlin D.J."/>
            <person name="Morgenstern I."/>
            <person name="Morin E."/>
            <person name="Murat C."/>
            <person name="Nagy L.G."/>
            <person name="Nolan M."/>
            <person name="Ohm R.A."/>
            <person name="Patyshakuliyeva A."/>
            <person name="Rokas A."/>
            <person name="Ruiz-Duenas F.J."/>
            <person name="Sabat G."/>
            <person name="Salamov A."/>
            <person name="Samejima M."/>
            <person name="Schmutz J."/>
            <person name="Slot J.C."/>
            <person name="St John F."/>
            <person name="Stenlid J."/>
            <person name="Sun H."/>
            <person name="Sun S."/>
            <person name="Syed K."/>
            <person name="Tsang A."/>
            <person name="Wiebenga A."/>
            <person name="Young D."/>
            <person name="Pisabarro A."/>
            <person name="Eastwood D.C."/>
            <person name="Martin F."/>
            <person name="Cullen D."/>
            <person name="Grigoriev I.V."/>
            <person name="Hibbett D.S."/>
        </authorList>
    </citation>
    <scope>NUCLEOTIDE SEQUENCE [LARGE SCALE GENOMIC DNA]</scope>
    <source>
        <strain evidence="2 3">MD-104</strain>
    </source>
</reference>
<sequence length="94" mass="10040">MYKVTKVCAFTTADVQNLAKMVSQATGSKHHSHNSAFAQLSGIHLAVLHVLGCLACAWLLVPCGTGSMGSARCQAMFQTEVIRTKLQSAFLIVC</sequence>
<evidence type="ECO:0000256" key="1">
    <source>
        <dbReference type="SAM" id="Phobius"/>
    </source>
</evidence>
<dbReference type="AlphaFoldDB" id="A0A2H3JMD6"/>
<keyword evidence="1" id="KW-0472">Membrane</keyword>
<dbReference type="Proteomes" id="UP000218811">
    <property type="component" value="Unassembled WGS sequence"/>
</dbReference>
<keyword evidence="3" id="KW-1185">Reference proteome</keyword>
<evidence type="ECO:0000313" key="2">
    <source>
        <dbReference type="EMBL" id="PCH37804.1"/>
    </source>
</evidence>
<dbReference type="EMBL" id="KB467942">
    <property type="protein sequence ID" value="PCH37804.1"/>
    <property type="molecule type" value="Genomic_DNA"/>
</dbReference>
<protein>
    <submittedName>
        <fullName evidence="2">Uncharacterized protein</fullName>
    </submittedName>
</protein>